<sequence length="123" mass="13714">MNTEVHTESVLNKDKHFGPLAWFGQNAALLLRSGAFRARNDEHQLAYKRFGQASWCPASTLANTYQPAGSSAVRAAVTEEFQRSGWAAKNGQKPVAGPKYTYFSATFNNEDKAQKPYSIWIKD</sequence>
<organism evidence="1 2">
    <name type="scientific">Hymenobacter cellulosilyticus</name>
    <dbReference type="NCBI Taxonomy" id="2932248"/>
    <lineage>
        <taxon>Bacteria</taxon>
        <taxon>Pseudomonadati</taxon>
        <taxon>Bacteroidota</taxon>
        <taxon>Cytophagia</taxon>
        <taxon>Cytophagales</taxon>
        <taxon>Hymenobacteraceae</taxon>
        <taxon>Hymenobacter</taxon>
    </lineage>
</organism>
<name>A0A8T9Q408_9BACT</name>
<accession>A0A8T9Q408</accession>
<evidence type="ECO:0000313" key="2">
    <source>
        <dbReference type="Proteomes" id="UP000831796"/>
    </source>
</evidence>
<dbReference type="KEGG" id="hcu:MUN79_27800"/>
<dbReference type="RefSeq" id="WP_244675693.1">
    <property type="nucleotide sequence ID" value="NZ_CP095046.1"/>
</dbReference>
<protein>
    <submittedName>
        <fullName evidence="1">Uncharacterized protein</fullName>
    </submittedName>
</protein>
<dbReference type="Proteomes" id="UP000831796">
    <property type="component" value="Chromosome"/>
</dbReference>
<gene>
    <name evidence="1" type="ORF">MUN79_27800</name>
</gene>
<evidence type="ECO:0000313" key="1">
    <source>
        <dbReference type="EMBL" id="UOQ72304.1"/>
    </source>
</evidence>
<proteinExistence type="predicted"/>
<dbReference type="AlphaFoldDB" id="A0A8T9Q408"/>
<reference evidence="1" key="1">
    <citation type="submission" date="2022-04" db="EMBL/GenBank/DDBJ databases">
        <title>Hymenobacter sp. isolated from the air.</title>
        <authorList>
            <person name="Won M."/>
            <person name="Lee C.-M."/>
            <person name="Woen H.-Y."/>
            <person name="Kwon S.-W."/>
        </authorList>
    </citation>
    <scope>NUCLEOTIDE SEQUENCE</scope>
    <source>
        <strain evidence="1">5116S-3</strain>
    </source>
</reference>
<dbReference type="EMBL" id="CP095046">
    <property type="protein sequence ID" value="UOQ72304.1"/>
    <property type="molecule type" value="Genomic_DNA"/>
</dbReference>
<keyword evidence="2" id="KW-1185">Reference proteome</keyword>